<protein>
    <submittedName>
        <fullName evidence="15">N/A</fullName>
    </submittedName>
</protein>
<dbReference type="InterPro" id="IPR036396">
    <property type="entry name" value="Cyt_P450_sf"/>
</dbReference>
<evidence type="ECO:0000256" key="11">
    <source>
        <dbReference type="ARBA" id="ARBA00023033"/>
    </source>
</evidence>
<comment type="cofactor">
    <cofactor evidence="1 13">
        <name>heme</name>
        <dbReference type="ChEBI" id="CHEBI:30413"/>
    </cofactor>
</comment>
<evidence type="ECO:0000256" key="2">
    <source>
        <dbReference type="ARBA" id="ARBA00004167"/>
    </source>
</evidence>
<sequence>MLLVALGLLFIVYLRYHFQWRSRTRGRPLPPGPSALPVVGSVFDFPKVRPWVGLRDFCNKYGDIIYMSSLNQHHVVLGSTSAVSEFLDKHTANTSDRLVTATVDLLNADWVLGLMPYGQRWRYYRRALWQHFNPGAISRYQPVQVAISRLLLTRLLQDPLNFKQHISFTFSASILKIAYGIDVEDANNELIQRVETVLDGVSQTMVPGKFVVDHVPILKHLPSWFPGGGFHKVFQEWKDESLSFKDFVFTSRNTALTEKIVSPYIDSIIDIMLSNTRSSQTFSEELIKDVAAIALEAGADTTIATLQATILALSLYPEVQKKAQAELDAVVGPKRLPSFDDRASLVYINALMKESFRWFTVTPLGISHRTLVDDEFRGYFIPAGTVLTANIWACMHDPETFEDPDEFRPERFIRDGKLDLSICDPSAFIFGSGRRICPGRYFAEASLFLNIASILHVFDITPPLTKTASLSRLKWQCSRKIVAVPSGLAPRMQPP</sequence>
<dbReference type="GO" id="GO:0020037">
    <property type="term" value="F:heme binding"/>
    <property type="evidence" value="ECO:0007669"/>
    <property type="project" value="InterPro"/>
</dbReference>
<comment type="subcellular location">
    <subcellularLocation>
        <location evidence="2">Membrane</location>
        <topology evidence="2">Single-pass membrane protein</topology>
    </subcellularLocation>
</comment>
<organism evidence="15">
    <name type="scientific">Ganoderma boninense</name>
    <dbReference type="NCBI Taxonomy" id="34458"/>
    <lineage>
        <taxon>Eukaryota</taxon>
        <taxon>Fungi</taxon>
        <taxon>Dikarya</taxon>
        <taxon>Basidiomycota</taxon>
        <taxon>Agaricomycotina</taxon>
        <taxon>Agaricomycetes</taxon>
        <taxon>Polyporales</taxon>
        <taxon>Polyporaceae</taxon>
        <taxon>Ganoderma</taxon>
    </lineage>
</organism>
<evidence type="ECO:0000256" key="9">
    <source>
        <dbReference type="ARBA" id="ARBA00023002"/>
    </source>
</evidence>
<comment type="similarity">
    <text evidence="4 14">Belongs to the cytochrome P450 family.</text>
</comment>
<keyword evidence="11 14" id="KW-0503">Monooxygenase</keyword>
<dbReference type="PANTHER" id="PTHR46300">
    <property type="entry name" value="P450, PUTATIVE (EUROFUNG)-RELATED-RELATED"/>
    <property type="match status" value="1"/>
</dbReference>
<evidence type="ECO:0000313" key="15">
    <source>
        <dbReference type="EMBL" id="VWO96834.1"/>
    </source>
</evidence>
<evidence type="ECO:0000256" key="6">
    <source>
        <dbReference type="ARBA" id="ARBA00022692"/>
    </source>
</evidence>
<dbReference type="PANTHER" id="PTHR46300:SF7">
    <property type="entry name" value="P450, PUTATIVE (EUROFUNG)-RELATED"/>
    <property type="match status" value="1"/>
</dbReference>
<keyword evidence="5 13" id="KW-0349">Heme</keyword>
<comment type="pathway">
    <text evidence="3">Secondary metabolite biosynthesis.</text>
</comment>
<gene>
    <name evidence="15" type="primary">I1R980</name>
</gene>
<keyword evidence="7 13" id="KW-0479">Metal-binding</keyword>
<proteinExistence type="inferred from homology"/>
<dbReference type="GO" id="GO:0016020">
    <property type="term" value="C:membrane"/>
    <property type="evidence" value="ECO:0007669"/>
    <property type="project" value="UniProtKB-SubCell"/>
</dbReference>
<dbReference type="CDD" id="cd11065">
    <property type="entry name" value="CYP64-like"/>
    <property type="match status" value="1"/>
</dbReference>
<name>A0A5K1JYA0_9APHY</name>
<accession>A0A5K1JYA0</accession>
<evidence type="ECO:0000256" key="13">
    <source>
        <dbReference type="PIRSR" id="PIRSR602401-1"/>
    </source>
</evidence>
<evidence type="ECO:0000256" key="3">
    <source>
        <dbReference type="ARBA" id="ARBA00005179"/>
    </source>
</evidence>
<keyword evidence="6" id="KW-0812">Transmembrane</keyword>
<dbReference type="InterPro" id="IPR050364">
    <property type="entry name" value="Cytochrome_P450_fung"/>
</dbReference>
<evidence type="ECO:0000256" key="4">
    <source>
        <dbReference type="ARBA" id="ARBA00010617"/>
    </source>
</evidence>
<evidence type="ECO:0000256" key="14">
    <source>
        <dbReference type="RuleBase" id="RU000461"/>
    </source>
</evidence>
<dbReference type="GO" id="GO:0004497">
    <property type="term" value="F:monooxygenase activity"/>
    <property type="evidence" value="ECO:0007669"/>
    <property type="project" value="UniProtKB-KW"/>
</dbReference>
<dbReference type="InterPro" id="IPR001128">
    <property type="entry name" value="Cyt_P450"/>
</dbReference>
<keyword evidence="8" id="KW-1133">Transmembrane helix</keyword>
<dbReference type="AlphaFoldDB" id="A0A5K1JYA0"/>
<dbReference type="PRINTS" id="PR00385">
    <property type="entry name" value="P450"/>
</dbReference>
<evidence type="ECO:0000256" key="7">
    <source>
        <dbReference type="ARBA" id="ARBA00022723"/>
    </source>
</evidence>
<dbReference type="PROSITE" id="PS00086">
    <property type="entry name" value="CYTOCHROME_P450"/>
    <property type="match status" value="1"/>
</dbReference>
<evidence type="ECO:0000256" key="8">
    <source>
        <dbReference type="ARBA" id="ARBA00022989"/>
    </source>
</evidence>
<dbReference type="Gene3D" id="1.10.630.10">
    <property type="entry name" value="Cytochrome P450"/>
    <property type="match status" value="1"/>
</dbReference>
<feature type="binding site" description="axial binding residue" evidence="13">
    <location>
        <position position="437"/>
    </location>
    <ligand>
        <name>heme</name>
        <dbReference type="ChEBI" id="CHEBI:30413"/>
    </ligand>
    <ligandPart>
        <name>Fe</name>
        <dbReference type="ChEBI" id="CHEBI:18248"/>
    </ligandPart>
</feature>
<keyword evidence="9 14" id="KW-0560">Oxidoreductase</keyword>
<dbReference type="EMBL" id="LR725950">
    <property type="protein sequence ID" value="VWO96834.1"/>
    <property type="molecule type" value="Genomic_DNA"/>
</dbReference>
<keyword evidence="12" id="KW-0472">Membrane</keyword>
<dbReference type="InterPro" id="IPR002401">
    <property type="entry name" value="Cyt_P450_E_grp-I"/>
</dbReference>
<dbReference type="PRINTS" id="PR00463">
    <property type="entry name" value="EP450I"/>
</dbReference>
<dbReference type="GO" id="GO:0005506">
    <property type="term" value="F:iron ion binding"/>
    <property type="evidence" value="ECO:0007669"/>
    <property type="project" value="InterPro"/>
</dbReference>
<dbReference type="Pfam" id="PF00067">
    <property type="entry name" value="p450"/>
    <property type="match status" value="1"/>
</dbReference>
<keyword evidence="10 13" id="KW-0408">Iron</keyword>
<evidence type="ECO:0000256" key="1">
    <source>
        <dbReference type="ARBA" id="ARBA00001971"/>
    </source>
</evidence>
<dbReference type="SUPFAM" id="SSF48264">
    <property type="entry name" value="Cytochrome P450"/>
    <property type="match status" value="1"/>
</dbReference>
<reference evidence="15" key="1">
    <citation type="submission" date="2019-10" db="EMBL/GenBank/DDBJ databases">
        <authorList>
            <person name="Nor Muhammad N."/>
        </authorList>
    </citation>
    <scope>NUCLEOTIDE SEQUENCE</scope>
</reference>
<dbReference type="InterPro" id="IPR017972">
    <property type="entry name" value="Cyt_P450_CS"/>
</dbReference>
<evidence type="ECO:0000256" key="12">
    <source>
        <dbReference type="ARBA" id="ARBA00023136"/>
    </source>
</evidence>
<dbReference type="GO" id="GO:0016705">
    <property type="term" value="F:oxidoreductase activity, acting on paired donors, with incorporation or reduction of molecular oxygen"/>
    <property type="evidence" value="ECO:0007669"/>
    <property type="project" value="InterPro"/>
</dbReference>
<evidence type="ECO:0000256" key="5">
    <source>
        <dbReference type="ARBA" id="ARBA00022617"/>
    </source>
</evidence>
<evidence type="ECO:0000256" key="10">
    <source>
        <dbReference type="ARBA" id="ARBA00023004"/>
    </source>
</evidence>